<protein>
    <submittedName>
        <fullName evidence="2">40S ribosomal protein S7</fullName>
    </submittedName>
</protein>
<reference evidence="2" key="1">
    <citation type="submission" date="2016-11" db="UniProtKB">
        <authorList>
            <consortium name="WormBaseParasite"/>
        </authorList>
    </citation>
    <scope>IDENTIFICATION</scope>
</reference>
<dbReference type="AlphaFoldDB" id="A0A1I7X0D4"/>
<dbReference type="Proteomes" id="UP000095283">
    <property type="component" value="Unplaced"/>
</dbReference>
<evidence type="ECO:0000313" key="2">
    <source>
        <dbReference type="WBParaSite" id="Hba_10913"/>
    </source>
</evidence>
<sequence>MASEKPAGIKKYTLNVDVLEQQFEKLYGECPRVNCELHTDKLMVQ</sequence>
<name>A0A1I7X0D4_HETBA</name>
<keyword evidence="1" id="KW-1185">Reference proteome</keyword>
<accession>A0A1I7X0D4</accession>
<organism evidence="1 2">
    <name type="scientific">Heterorhabditis bacteriophora</name>
    <name type="common">Entomopathogenic nematode worm</name>
    <dbReference type="NCBI Taxonomy" id="37862"/>
    <lineage>
        <taxon>Eukaryota</taxon>
        <taxon>Metazoa</taxon>
        <taxon>Ecdysozoa</taxon>
        <taxon>Nematoda</taxon>
        <taxon>Chromadorea</taxon>
        <taxon>Rhabditida</taxon>
        <taxon>Rhabditina</taxon>
        <taxon>Rhabditomorpha</taxon>
        <taxon>Strongyloidea</taxon>
        <taxon>Heterorhabditidae</taxon>
        <taxon>Heterorhabditis</taxon>
    </lineage>
</organism>
<dbReference type="WBParaSite" id="Hba_10913">
    <property type="protein sequence ID" value="Hba_10913"/>
    <property type="gene ID" value="Hba_10913"/>
</dbReference>
<proteinExistence type="predicted"/>
<evidence type="ECO:0000313" key="1">
    <source>
        <dbReference type="Proteomes" id="UP000095283"/>
    </source>
</evidence>